<evidence type="ECO:0000256" key="3">
    <source>
        <dbReference type="ARBA" id="ARBA00022801"/>
    </source>
</evidence>
<dbReference type="Pfam" id="PF07748">
    <property type="entry name" value="Glyco_hydro_38C"/>
    <property type="match status" value="1"/>
</dbReference>
<evidence type="ECO:0000256" key="1">
    <source>
        <dbReference type="ARBA" id="ARBA00009792"/>
    </source>
</evidence>
<dbReference type="Gene3D" id="2.70.98.30">
    <property type="entry name" value="Golgi alpha-mannosidase II, domain 4"/>
    <property type="match status" value="1"/>
</dbReference>
<keyword evidence="4" id="KW-0326">Glycosidase</keyword>
<keyword evidence="3" id="KW-0378">Hydrolase</keyword>
<sequence>MKKQVHVVPHTHWDREWYFTTSRSRVYLMHNFQKVLNLLENKKGYDHFILDGQASLLDDYLKWRPQDKIRIKKLVQSGQLIIGPWYTQTDQLVISGESIVRNMLYGMRICNEFGRYMNVGYVPDSFGQSASMPQIYQSFGIEDTMFWRGVSDDQVQKTEYKWRGEDGSKVNVYQIPSGYYIGGAIPERKDSLANFLNDEPFKTTWKRSSTNQVYFPNGFDQAPPRENLPELIDEMNELYDGEYELHVSTIESYIEAVKAQHPELEEISGELLNGKLMRIHKSIFSSRSDLKQLNTETQNYLINTMEPLLSLGMAYGLEYPVETVREIWRLMFENAAHDSIGACVSDTTNEDVYMRYKQVRDIASNLVELTLREIATRIGNPQSKEISLTVFNPLSTVQNGVVEVECYVPQKEFGILDEQGNEIAYTILEFVDQTEYVLNQGNILDPSKDIFIPNKVYKAKIALQLNDVPSVGYVQYTIDLHRNTLTELIEQKREILENEALQITINDNGSLDILDKKTATTYRNQAILEENGDDGDSFNYSPPRDDLKIQSIEFKPVIKVVNSAILEVATITYEMMVPKDLEERAEGIQSTRLPVTIVVKLAKGQSTIDFEVAIDNRWVDSHRLCALFDAGIASKVSTADQQFGLIQRPVVRRSEMDLWQSDQEKWNEKPLSIETCQSFVTLNDAQKGIAIFPKGVREYEIVGEKYDTIRLTLFRTYGYMGKENLVYRPGRASGESVVKTPNAQCHKQLKFSFSAYYYQGNVNSGEVANSAKIANTRPLVYEYADFLNSRLIFTQSEVQKDLFVSDSLFKTNGHLTLSVIKKAEERPGMIVRLYNGHVDDELDDTIMFEKTITKAELVDLKEETIGALEVYSNTIKVPTQKHAKFVTVYVEF</sequence>
<dbReference type="Gene3D" id="3.20.110.10">
    <property type="entry name" value="Glycoside hydrolase 38, N terminal domain"/>
    <property type="match status" value="1"/>
</dbReference>
<evidence type="ECO:0000259" key="5">
    <source>
        <dbReference type="SMART" id="SM00872"/>
    </source>
</evidence>
<name>A0AAC9URJ7_LATCU</name>
<dbReference type="InterPro" id="IPR000602">
    <property type="entry name" value="Glyco_hydro_38_N"/>
</dbReference>
<dbReference type="PANTHER" id="PTHR46017">
    <property type="entry name" value="ALPHA-MANNOSIDASE 2C1"/>
    <property type="match status" value="1"/>
</dbReference>
<dbReference type="Pfam" id="PF09261">
    <property type="entry name" value="Alpha-mann_mid"/>
    <property type="match status" value="1"/>
</dbReference>
<dbReference type="InterPro" id="IPR011330">
    <property type="entry name" value="Glyco_hydro/deAcase_b/a-brl"/>
</dbReference>
<dbReference type="AlphaFoldDB" id="A0AAC9URJ7"/>
<dbReference type="NCBIfam" id="NF007331">
    <property type="entry name" value="PRK09819.1"/>
    <property type="match status" value="1"/>
</dbReference>
<evidence type="ECO:0000256" key="2">
    <source>
        <dbReference type="ARBA" id="ARBA00022723"/>
    </source>
</evidence>
<dbReference type="InterPro" id="IPR037094">
    <property type="entry name" value="Glyco_hydro_38_cen_sf"/>
</dbReference>
<dbReference type="SMART" id="SM00872">
    <property type="entry name" value="Alpha-mann_mid"/>
    <property type="match status" value="1"/>
</dbReference>
<dbReference type="InterPro" id="IPR027291">
    <property type="entry name" value="Glyco_hydro_38_N_sf"/>
</dbReference>
<dbReference type="GO" id="GO:0030246">
    <property type="term" value="F:carbohydrate binding"/>
    <property type="evidence" value="ECO:0007669"/>
    <property type="project" value="InterPro"/>
</dbReference>
<dbReference type="GO" id="GO:0009313">
    <property type="term" value="P:oligosaccharide catabolic process"/>
    <property type="evidence" value="ECO:0007669"/>
    <property type="project" value="TreeGrafter"/>
</dbReference>
<gene>
    <name evidence="6" type="ORF">CG419_09900</name>
</gene>
<dbReference type="SUPFAM" id="SSF74650">
    <property type="entry name" value="Galactose mutarotase-like"/>
    <property type="match status" value="1"/>
</dbReference>
<dbReference type="InterPro" id="IPR011013">
    <property type="entry name" value="Gal_mutarotase_sf_dom"/>
</dbReference>
<dbReference type="Proteomes" id="UP000199749">
    <property type="component" value="Chromosome"/>
</dbReference>
<dbReference type="Gene3D" id="1.20.1270.50">
    <property type="entry name" value="Glycoside hydrolase family 38, central domain"/>
    <property type="match status" value="1"/>
</dbReference>
<dbReference type="EMBL" id="CP022474">
    <property type="protein sequence ID" value="ASN60910.1"/>
    <property type="molecule type" value="Genomic_DNA"/>
</dbReference>
<accession>A0AAC9URJ7</accession>
<dbReference type="InterPro" id="IPR041147">
    <property type="entry name" value="GH38_C"/>
</dbReference>
<dbReference type="GO" id="GO:0004559">
    <property type="term" value="F:alpha-mannosidase activity"/>
    <property type="evidence" value="ECO:0007669"/>
    <property type="project" value="InterPro"/>
</dbReference>
<dbReference type="PANTHER" id="PTHR46017:SF2">
    <property type="entry name" value="MANNOSYLGLYCERATE HYDROLASE"/>
    <property type="match status" value="1"/>
</dbReference>
<dbReference type="CDD" id="cd10815">
    <property type="entry name" value="GH38N_AMII_EcMngB_like"/>
    <property type="match status" value="1"/>
</dbReference>
<dbReference type="InterPro" id="IPR028995">
    <property type="entry name" value="Glyco_hydro_57/38_cen_sf"/>
</dbReference>
<organism evidence="6 7">
    <name type="scientific">Latilactobacillus curvatus</name>
    <name type="common">Lactobacillus curvatus</name>
    <dbReference type="NCBI Taxonomy" id="28038"/>
    <lineage>
        <taxon>Bacteria</taxon>
        <taxon>Bacillati</taxon>
        <taxon>Bacillota</taxon>
        <taxon>Bacilli</taxon>
        <taxon>Lactobacillales</taxon>
        <taxon>Lactobacillaceae</taxon>
        <taxon>Latilactobacillus</taxon>
    </lineage>
</organism>
<feature type="domain" description="Glycoside hydrolase family 38 central" evidence="5">
    <location>
        <begin position="278"/>
        <end position="356"/>
    </location>
</feature>
<protein>
    <submittedName>
        <fullName evidence="6">Alpha-mannosidase</fullName>
    </submittedName>
</protein>
<comment type="similarity">
    <text evidence="1">Belongs to the glycosyl hydrolase 38 family.</text>
</comment>
<dbReference type="Pfam" id="PF17677">
    <property type="entry name" value="Glyco_hydro38C2"/>
    <property type="match status" value="1"/>
</dbReference>
<dbReference type="GO" id="GO:0046872">
    <property type="term" value="F:metal ion binding"/>
    <property type="evidence" value="ECO:0007669"/>
    <property type="project" value="UniProtKB-KW"/>
</dbReference>
<evidence type="ECO:0000313" key="6">
    <source>
        <dbReference type="EMBL" id="ASN60910.1"/>
    </source>
</evidence>
<keyword evidence="2" id="KW-0479">Metal-binding</keyword>
<evidence type="ECO:0000313" key="7">
    <source>
        <dbReference type="Proteomes" id="UP000199749"/>
    </source>
</evidence>
<dbReference type="GO" id="GO:0006013">
    <property type="term" value="P:mannose metabolic process"/>
    <property type="evidence" value="ECO:0007669"/>
    <property type="project" value="InterPro"/>
</dbReference>
<dbReference type="RefSeq" id="WP_089557248.1">
    <property type="nucleotide sequence ID" value="NZ_CP022474.1"/>
</dbReference>
<dbReference type="InterPro" id="IPR015341">
    <property type="entry name" value="Glyco_hydro_38_cen"/>
</dbReference>
<dbReference type="Pfam" id="PF01074">
    <property type="entry name" value="Glyco_hydro_38N"/>
    <property type="match status" value="1"/>
</dbReference>
<dbReference type="SUPFAM" id="SSF88713">
    <property type="entry name" value="Glycoside hydrolase/deacetylase"/>
    <property type="match status" value="1"/>
</dbReference>
<evidence type="ECO:0000256" key="4">
    <source>
        <dbReference type="ARBA" id="ARBA00023295"/>
    </source>
</evidence>
<dbReference type="SUPFAM" id="SSF88688">
    <property type="entry name" value="Families 57/38 glycoside transferase middle domain"/>
    <property type="match status" value="1"/>
</dbReference>
<dbReference type="InterPro" id="IPR011682">
    <property type="entry name" value="Glyco_hydro_38_C"/>
</dbReference>
<proteinExistence type="inferred from homology"/>
<reference evidence="6 7" key="1">
    <citation type="submission" date="2017-07" db="EMBL/GenBank/DDBJ databases">
        <title>Lactobacillus curvatus MRS6 whole genome.</title>
        <authorList>
            <person name="Jans C."/>
            <person name="Lagler S."/>
            <person name="Lacroix C."/>
            <person name="Meile L."/>
            <person name="Stevens M.J.A."/>
        </authorList>
    </citation>
    <scope>NUCLEOTIDE SEQUENCE [LARGE SCALE GENOMIC DNA]</scope>
    <source>
        <strain evidence="6 7">MRS6</strain>
    </source>
</reference>